<dbReference type="InterPro" id="IPR012900">
    <property type="entry name" value="MFMR"/>
</dbReference>
<feature type="compositionally biased region" description="Polar residues" evidence="7">
    <location>
        <begin position="14"/>
        <end position="27"/>
    </location>
</feature>
<feature type="region of interest" description="Disordered" evidence="7">
    <location>
        <begin position="378"/>
        <end position="420"/>
    </location>
</feature>
<dbReference type="OrthoDB" id="1642657at2759"/>
<comment type="similarity">
    <text evidence="2">Belongs to the bZIP family.</text>
</comment>
<accession>A0A1U8PYL4</accession>
<keyword evidence="4" id="KW-0238">DNA-binding</keyword>
<dbReference type="Pfam" id="PF00170">
    <property type="entry name" value="bZIP_1"/>
    <property type="match status" value="1"/>
</dbReference>
<dbReference type="InterPro" id="IPR045314">
    <property type="entry name" value="bZIP_plant_GBF1"/>
</dbReference>
<feature type="region of interest" description="Disordered" evidence="7">
    <location>
        <begin position="290"/>
        <end position="313"/>
    </location>
</feature>
<evidence type="ECO:0000313" key="12">
    <source>
        <dbReference type="RefSeq" id="XP_019051654.1"/>
    </source>
</evidence>
<dbReference type="Proteomes" id="UP000189703">
    <property type="component" value="Unplaced"/>
</dbReference>
<evidence type="ECO:0000313" key="9">
    <source>
        <dbReference type="Proteomes" id="UP000189703"/>
    </source>
</evidence>
<dbReference type="RefSeq" id="XP_010244321.1">
    <property type="nucleotide sequence ID" value="XM_010246019.2"/>
</dbReference>
<keyword evidence="3" id="KW-0805">Transcription regulation</keyword>
<evidence type="ECO:0000313" key="11">
    <source>
        <dbReference type="RefSeq" id="XP_010244322.1"/>
    </source>
</evidence>
<evidence type="ECO:0000256" key="6">
    <source>
        <dbReference type="ARBA" id="ARBA00023242"/>
    </source>
</evidence>
<comment type="subcellular location">
    <subcellularLocation>
        <location evidence="1">Nucleus</location>
    </subcellularLocation>
</comment>
<dbReference type="GO" id="GO:0005634">
    <property type="term" value="C:nucleus"/>
    <property type="evidence" value="ECO:0000318"/>
    <property type="project" value="GO_Central"/>
</dbReference>
<evidence type="ECO:0000259" key="8">
    <source>
        <dbReference type="PROSITE" id="PS50217"/>
    </source>
</evidence>
<dbReference type="CDD" id="cd14702">
    <property type="entry name" value="bZIP_plant_GBF1"/>
    <property type="match status" value="1"/>
</dbReference>
<dbReference type="SMART" id="SM00338">
    <property type="entry name" value="BRLZ"/>
    <property type="match status" value="1"/>
</dbReference>
<name>A0A1U8PYL4_NELNU</name>
<feature type="region of interest" description="Disordered" evidence="7">
    <location>
        <begin position="1"/>
        <end position="74"/>
    </location>
</feature>
<dbReference type="eggNOG" id="ENOG502QVYY">
    <property type="taxonomic scope" value="Eukaryota"/>
</dbReference>
<dbReference type="Pfam" id="PF07777">
    <property type="entry name" value="MFMR"/>
    <property type="match status" value="1"/>
</dbReference>
<dbReference type="KEGG" id="nnu:104588181"/>
<dbReference type="RefSeq" id="XP_010244322.1">
    <property type="nucleotide sequence ID" value="XM_010246020.2"/>
</dbReference>
<evidence type="ECO:0000256" key="2">
    <source>
        <dbReference type="ARBA" id="ARBA00007163"/>
    </source>
</evidence>
<evidence type="ECO:0000256" key="3">
    <source>
        <dbReference type="ARBA" id="ARBA00023015"/>
    </source>
</evidence>
<feature type="compositionally biased region" description="Polar residues" evidence="7">
    <location>
        <begin position="140"/>
        <end position="163"/>
    </location>
</feature>
<feature type="region of interest" description="Disordered" evidence="7">
    <location>
        <begin position="101"/>
        <end position="163"/>
    </location>
</feature>
<dbReference type="GO" id="GO:0000976">
    <property type="term" value="F:transcription cis-regulatory region binding"/>
    <property type="evidence" value="ECO:0007669"/>
    <property type="project" value="UniProtKB-ARBA"/>
</dbReference>
<dbReference type="PROSITE" id="PS50217">
    <property type="entry name" value="BZIP"/>
    <property type="match status" value="1"/>
</dbReference>
<keyword evidence="6" id="KW-0539">Nucleus</keyword>
<organism evidence="9 12">
    <name type="scientific">Nelumbo nucifera</name>
    <name type="common">Sacred lotus</name>
    <dbReference type="NCBI Taxonomy" id="4432"/>
    <lineage>
        <taxon>Eukaryota</taxon>
        <taxon>Viridiplantae</taxon>
        <taxon>Streptophyta</taxon>
        <taxon>Embryophyta</taxon>
        <taxon>Tracheophyta</taxon>
        <taxon>Spermatophyta</taxon>
        <taxon>Magnoliopsida</taxon>
        <taxon>Proteales</taxon>
        <taxon>Nelumbonaceae</taxon>
        <taxon>Nelumbo</taxon>
    </lineage>
</organism>
<dbReference type="InterPro" id="IPR004827">
    <property type="entry name" value="bZIP"/>
</dbReference>
<feature type="domain" description="BZIP" evidence="8">
    <location>
        <begin position="291"/>
        <end position="354"/>
    </location>
</feature>
<dbReference type="PANTHER" id="PTHR45967">
    <property type="entry name" value="G-BOX-BINDING FACTOR 3-RELATED"/>
    <property type="match status" value="1"/>
</dbReference>
<evidence type="ECO:0000256" key="5">
    <source>
        <dbReference type="ARBA" id="ARBA00023163"/>
    </source>
</evidence>
<evidence type="ECO:0000313" key="10">
    <source>
        <dbReference type="RefSeq" id="XP_010244321.1"/>
    </source>
</evidence>
<proteinExistence type="inferred from homology"/>
<feature type="compositionally biased region" description="Polar residues" evidence="7">
    <location>
        <begin position="378"/>
        <end position="391"/>
    </location>
</feature>
<evidence type="ECO:0000256" key="7">
    <source>
        <dbReference type="SAM" id="MobiDB-lite"/>
    </source>
</evidence>
<dbReference type="GO" id="GO:0003700">
    <property type="term" value="F:DNA-binding transcription factor activity"/>
    <property type="evidence" value="ECO:0007669"/>
    <property type="project" value="InterPro"/>
</dbReference>
<evidence type="ECO:0000256" key="4">
    <source>
        <dbReference type="ARBA" id="ARBA00023125"/>
    </source>
</evidence>
<dbReference type="PROSITE" id="PS00036">
    <property type="entry name" value="BZIP_BASIC"/>
    <property type="match status" value="1"/>
</dbReference>
<sequence length="420" mass="44603">MGSGEDSTPAKPSKPTTSAQETPTTPSYPDWSTPLQAYYGAGATAPPPFFTSSVASSPAPHPYLWGSQHLMPPYGTPLPYPALYPHGGLYAHPSMAAAQGAAVTTTEAEGKASDGKDRSSAKKSKRSSGKESRKSASGSANDGASQSDESGNEGSSSASDENTNQQVMPYIYIFCLQDGKKRSFDQMLADGASAQNNSSAQYSGATVETTFGTRGQPLAKLPVSVPGRPVVNMPAANLNIGMDLWNSSPAGTVPLKTRPNASGVSASVAQAPVVGREGVMLDHLSIQDERELKRQRRKQSNRESARRSRLRKQAECEELQSKVQTLTSENHTLRTELERLAEECAKLTSENKSLMEELTQLYGPEAIADLEDNNASTVLQSTNGDVNGHQQDTSRENDSACSQKNGTILNSNGKLDSGSS</sequence>
<dbReference type="GO" id="GO:0043565">
    <property type="term" value="F:sequence-specific DNA binding"/>
    <property type="evidence" value="ECO:0000318"/>
    <property type="project" value="GO_Central"/>
</dbReference>
<dbReference type="GeneID" id="104588181"/>
<feature type="compositionally biased region" description="Polar residues" evidence="7">
    <location>
        <begin position="399"/>
        <end position="420"/>
    </location>
</feature>
<dbReference type="Gene3D" id="1.20.5.170">
    <property type="match status" value="1"/>
</dbReference>
<evidence type="ECO:0000256" key="1">
    <source>
        <dbReference type="ARBA" id="ARBA00004123"/>
    </source>
</evidence>
<feature type="compositionally biased region" description="Basic and acidic residues" evidence="7">
    <location>
        <begin position="108"/>
        <end position="120"/>
    </location>
</feature>
<dbReference type="RefSeq" id="XP_019051654.1">
    <property type="nucleotide sequence ID" value="XM_019196109.1"/>
</dbReference>
<keyword evidence="5" id="KW-0804">Transcription</keyword>
<dbReference type="InterPro" id="IPR046347">
    <property type="entry name" value="bZIP_sf"/>
</dbReference>
<dbReference type="FunFam" id="1.20.5.170:FF:000020">
    <property type="entry name" value="BZIP transcription factor"/>
    <property type="match status" value="1"/>
</dbReference>
<dbReference type="InterPro" id="IPR044827">
    <property type="entry name" value="GBF-like"/>
</dbReference>
<dbReference type="SUPFAM" id="SSF57959">
    <property type="entry name" value="Leucine zipper domain"/>
    <property type="match status" value="1"/>
</dbReference>
<gene>
    <name evidence="10 11 12" type="primary">LOC104588181</name>
</gene>
<dbReference type="GO" id="GO:0006355">
    <property type="term" value="P:regulation of DNA-templated transcription"/>
    <property type="evidence" value="ECO:0000318"/>
    <property type="project" value="GO_Central"/>
</dbReference>
<keyword evidence="9" id="KW-1185">Reference proteome</keyword>
<dbReference type="PANTHER" id="PTHR45967:SF20">
    <property type="entry name" value="G-BOX-BINDING FACTOR 1"/>
    <property type="match status" value="1"/>
</dbReference>
<protein>
    <submittedName>
        <fullName evidence="10 11">G-box-binding factor 1-like isoform X1</fullName>
    </submittedName>
</protein>
<dbReference type="OMA" id="DENANHQ"/>
<reference evidence="10 11" key="1">
    <citation type="submission" date="2025-04" db="UniProtKB">
        <authorList>
            <consortium name="RefSeq"/>
        </authorList>
    </citation>
    <scope>IDENTIFICATION</scope>
</reference>
<dbReference type="AlphaFoldDB" id="A0A1U8PYL4"/>